<dbReference type="Proteomes" id="UP000599391">
    <property type="component" value="Unassembled WGS sequence"/>
</dbReference>
<evidence type="ECO:0000259" key="9">
    <source>
        <dbReference type="Pfam" id="PF07705"/>
    </source>
</evidence>
<feature type="active site" description="Charge relay system" evidence="5 6">
    <location>
        <position position="746"/>
    </location>
</feature>
<dbReference type="CDD" id="cd07473">
    <property type="entry name" value="Peptidases_S8_Subtilisin_like"/>
    <property type="match status" value="1"/>
</dbReference>
<dbReference type="Gene3D" id="2.60.40.10">
    <property type="entry name" value="Immunoglobulins"/>
    <property type="match status" value="5"/>
</dbReference>
<evidence type="ECO:0000256" key="2">
    <source>
        <dbReference type="ARBA" id="ARBA00022670"/>
    </source>
</evidence>
<dbReference type="GO" id="GO:0004252">
    <property type="term" value="F:serine-type endopeptidase activity"/>
    <property type="evidence" value="ECO:0007669"/>
    <property type="project" value="UniProtKB-UniRule"/>
</dbReference>
<reference evidence="10 11" key="1">
    <citation type="journal article" date="2021" name="Int. J. Syst. Evol. Microbiol.">
        <title>Amazonocrinis nigriterrae gen. nov., sp. nov., Atlanticothrix silvestris gen. nov., sp. nov. and Dendronalium phyllosphericum gen. nov., sp. nov., nostocacean cyanobacteria from Brazilian environments.</title>
        <authorList>
            <person name="Alvarenga D.O."/>
            <person name="Andreote A.P.D."/>
            <person name="Branco L.H.Z."/>
            <person name="Delbaje E."/>
            <person name="Cruz R.B."/>
            <person name="Varani A.M."/>
            <person name="Fiore M.F."/>
        </authorList>
    </citation>
    <scope>NUCLEOTIDE SEQUENCE [LARGE SCALE GENOMIC DNA]</scope>
    <source>
        <strain evidence="10 11">CENA357</strain>
    </source>
</reference>
<dbReference type="InterPro" id="IPR015500">
    <property type="entry name" value="Peptidase_S8_subtilisin-rel"/>
</dbReference>
<proteinExistence type="inferred from homology"/>
<dbReference type="PANTHER" id="PTHR43399">
    <property type="entry name" value="SUBTILISIN-RELATED"/>
    <property type="match status" value="1"/>
</dbReference>
<evidence type="ECO:0000313" key="10">
    <source>
        <dbReference type="EMBL" id="MBH8551586.1"/>
    </source>
</evidence>
<keyword evidence="4 6" id="KW-0720">Serine protease</keyword>
<sequence>MLYSNNRNIASKIDEKNITLNLSKNSGLVIDYENDSSLSLSSGNTSTSINRSSSNLEKIYAKTENTDTSKSISQSNLSNNITTQALQPDLIVRNTSNPSSGVAGGTIQVSYEIENQGYGNAGYSFTKFYLSKDLTLGSDDPLLGSDYVGSIPSGYYSPESITLTISSSIATGTYYLVYQTDGYSYVAESNENNNAVAGTIKITKPDLIVQNAVAPTSASVGSTIQLSYQIKNQGAGSAGSSSTYFYLSKDKTLSSNDVYVGSDYINGIAAGVSRAETASLNIGSSIAAGSYYLLYQADGYNNVAESSEGNNVVARAITIKKADLIVQNAVAPSSASVGSTIQLSYQIKNQGSGSAGSSSTYFYLSKDNVLSSTDIYLGSDYINSIAAGVSRAETASLNIGSSIAAGSYYLLYQADGYKDVAESSEGNNVIARAITITATGKPDLVIQNASAPTKVGIGTTIQLSYQVKNQGNSNADYSSTYFYISKDKNVSNDDVYLGSDYVSSLAVSGVSSESTSFYFYSKIAGGSYYLLYKADGSNLVSESNENNNILAKAITITAPDLVIPDASAPTKAAIGTTIKISYQLKNQGNANAGASDTYFYLSRDQTFGNDDISIGYDSENSVAVAASAVISQSTTWTIDKTIASGKYYLLLKADAYGDVTEGNETNNSVYITESITLTPINGGGFNSTTGYGLINAAAAVAKAIGKSTFADVLNLGGENWGADLIKAPEVWAKGYTGQGIVVAVVDSGVDRNHPDLKANIWKNSKEIASNGKDDDGNGYIDDVYGWNFVNKNNNTLDLVNGHGTHVAGTIAGVKNSFGVTGIAHNAKIMPVKVFDDDGKTINNAIPNGIRYAVDNGADVINLSLSSSESYSELKSAIQYAASKGVITVSAASNEGELAPRYPARYANQWGLAVGAISYNKVLTDFSNRAGTTPLTYITAPGDDIYSTYPSNNYEYMPGTSMAAPHVAGVVALILSAKKGLTPAKVRQIIMATSGNGVKPSSSTSSLSASSTSSSKIATSSLSVSSTNARNPILSSLISNNSTESKVAIPNLSSSSNQQNEITISRNHDKFVDTFFWRQFVKSYQSTDSSPNNLAIDADDIKVKPQAKKHKQLLEDYHDWLRNLGGEIA</sequence>
<feature type="active site" description="Charge relay system" evidence="5 6">
    <location>
        <position position="802"/>
    </location>
</feature>
<evidence type="ECO:0000256" key="1">
    <source>
        <dbReference type="ARBA" id="ARBA00011073"/>
    </source>
</evidence>
<keyword evidence="2 6" id="KW-0645">Protease</keyword>
<dbReference type="Gene3D" id="3.40.50.200">
    <property type="entry name" value="Peptidase S8/S53 domain"/>
    <property type="match status" value="1"/>
</dbReference>
<dbReference type="InterPro" id="IPR051048">
    <property type="entry name" value="Peptidase_S8/S53_subtilisin"/>
</dbReference>
<feature type="domain" description="CARDB" evidence="9">
    <location>
        <begin position="441"/>
        <end position="551"/>
    </location>
</feature>
<accession>A0A8J7HFI7</accession>
<dbReference type="InterPro" id="IPR034204">
    <property type="entry name" value="PfSUB1-like_cat_dom"/>
</dbReference>
<dbReference type="InterPro" id="IPR011635">
    <property type="entry name" value="CARDB"/>
</dbReference>
<dbReference type="GO" id="GO:0006508">
    <property type="term" value="P:proteolysis"/>
    <property type="evidence" value="ECO:0007669"/>
    <property type="project" value="UniProtKB-KW"/>
</dbReference>
<evidence type="ECO:0000256" key="4">
    <source>
        <dbReference type="ARBA" id="ARBA00022825"/>
    </source>
</evidence>
<dbReference type="InterPro" id="IPR023827">
    <property type="entry name" value="Peptidase_S8_Asp-AS"/>
</dbReference>
<dbReference type="PROSITE" id="PS51892">
    <property type="entry name" value="SUBTILASE"/>
    <property type="match status" value="1"/>
</dbReference>
<protein>
    <submittedName>
        <fullName evidence="10">S8 family serine peptidase</fullName>
    </submittedName>
</protein>
<evidence type="ECO:0000256" key="5">
    <source>
        <dbReference type="PIRSR" id="PIRSR615500-1"/>
    </source>
</evidence>
<feature type="domain" description="CARDB" evidence="9">
    <location>
        <begin position="87"/>
        <end position="196"/>
    </location>
</feature>
<evidence type="ECO:0000313" key="11">
    <source>
        <dbReference type="Proteomes" id="UP000599391"/>
    </source>
</evidence>
<dbReference type="InterPro" id="IPR022398">
    <property type="entry name" value="Peptidase_S8_His-AS"/>
</dbReference>
<keyword evidence="3 6" id="KW-0378">Hydrolase</keyword>
<evidence type="ECO:0000256" key="3">
    <source>
        <dbReference type="ARBA" id="ARBA00022801"/>
    </source>
</evidence>
<dbReference type="PANTHER" id="PTHR43399:SF4">
    <property type="entry name" value="CELL WALL-ASSOCIATED PROTEASE"/>
    <property type="match status" value="1"/>
</dbReference>
<dbReference type="RefSeq" id="WP_214437891.1">
    <property type="nucleotide sequence ID" value="NZ_JAECZB010000005.1"/>
</dbReference>
<evidence type="ECO:0000256" key="7">
    <source>
        <dbReference type="RuleBase" id="RU003355"/>
    </source>
</evidence>
<feature type="domain" description="CARDB" evidence="9">
    <location>
        <begin position="204"/>
        <end position="314"/>
    </location>
</feature>
<dbReference type="Pfam" id="PF00082">
    <property type="entry name" value="Peptidase_S8"/>
    <property type="match status" value="1"/>
</dbReference>
<gene>
    <name evidence="10" type="ORF">I8751_04185</name>
</gene>
<name>A0A8J7HFI7_9CYAN</name>
<dbReference type="EMBL" id="JAECZB010000005">
    <property type="protein sequence ID" value="MBH8551586.1"/>
    <property type="molecule type" value="Genomic_DNA"/>
</dbReference>
<feature type="active site" description="Charge relay system" evidence="5 6">
    <location>
        <position position="960"/>
    </location>
</feature>
<dbReference type="PROSITE" id="PS00138">
    <property type="entry name" value="SUBTILASE_SER"/>
    <property type="match status" value="1"/>
</dbReference>
<dbReference type="PROSITE" id="PS00137">
    <property type="entry name" value="SUBTILASE_HIS"/>
    <property type="match status" value="1"/>
</dbReference>
<dbReference type="PROSITE" id="PS00136">
    <property type="entry name" value="SUBTILASE_ASP"/>
    <property type="match status" value="1"/>
</dbReference>
<feature type="domain" description="CARDB" evidence="9">
    <location>
        <begin position="322"/>
        <end position="431"/>
    </location>
</feature>
<dbReference type="SUPFAM" id="SSF52743">
    <property type="entry name" value="Subtilisin-like"/>
    <property type="match status" value="1"/>
</dbReference>
<dbReference type="InterPro" id="IPR023828">
    <property type="entry name" value="Peptidase_S8_Ser-AS"/>
</dbReference>
<dbReference type="InterPro" id="IPR036852">
    <property type="entry name" value="Peptidase_S8/S53_dom_sf"/>
</dbReference>
<feature type="domain" description="Peptidase S8/S53" evidence="8">
    <location>
        <begin position="737"/>
        <end position="996"/>
    </location>
</feature>
<evidence type="ECO:0000259" key="8">
    <source>
        <dbReference type="Pfam" id="PF00082"/>
    </source>
</evidence>
<dbReference type="InterPro" id="IPR013783">
    <property type="entry name" value="Ig-like_fold"/>
</dbReference>
<dbReference type="PRINTS" id="PR00723">
    <property type="entry name" value="SUBTILISIN"/>
</dbReference>
<organism evidence="10 11">
    <name type="scientific">Atlanticothrix silvestris CENA357</name>
    <dbReference type="NCBI Taxonomy" id="1725252"/>
    <lineage>
        <taxon>Bacteria</taxon>
        <taxon>Bacillati</taxon>
        <taxon>Cyanobacteriota</taxon>
        <taxon>Cyanophyceae</taxon>
        <taxon>Nostocales</taxon>
        <taxon>Nodulariaceae</taxon>
        <taxon>Atlanticothrix</taxon>
        <taxon>Atlanticothrix silvestris</taxon>
    </lineage>
</organism>
<feature type="domain" description="CARDB" evidence="9">
    <location>
        <begin position="558"/>
        <end position="668"/>
    </location>
</feature>
<comment type="similarity">
    <text evidence="1 6 7">Belongs to the peptidase S8 family.</text>
</comment>
<dbReference type="Pfam" id="PF07705">
    <property type="entry name" value="CARDB"/>
    <property type="match status" value="5"/>
</dbReference>
<comment type="caution">
    <text evidence="10">The sequence shown here is derived from an EMBL/GenBank/DDBJ whole genome shotgun (WGS) entry which is preliminary data.</text>
</comment>
<dbReference type="AlphaFoldDB" id="A0A8J7HFI7"/>
<dbReference type="InterPro" id="IPR000209">
    <property type="entry name" value="Peptidase_S8/S53_dom"/>
</dbReference>
<evidence type="ECO:0000256" key="6">
    <source>
        <dbReference type="PROSITE-ProRule" id="PRU01240"/>
    </source>
</evidence>
<keyword evidence="11" id="KW-1185">Reference proteome</keyword>